<reference evidence="1 2" key="1">
    <citation type="journal article" date="2016" name="Int. J. Syst. Evol. Microbiol.">
        <title>Lysobacter erysipheiresistens sp. nov., an antagonist of powdery mildew, isolated from tobacco-cultivated soil.</title>
        <authorList>
            <person name="Xie B."/>
            <person name="Li T."/>
            <person name="Lin X."/>
            <person name="Wang C.J."/>
            <person name="Chen Y.J."/>
            <person name="Liu W.J."/>
            <person name="Zhao Z.W."/>
        </authorList>
    </citation>
    <scope>NUCLEOTIDE SEQUENCE [LARGE SCALE GENOMIC DNA]</scope>
    <source>
        <strain evidence="1 2">RS-LYSO-3</strain>
    </source>
</reference>
<gene>
    <name evidence="1" type="ORF">SNE34_01550</name>
</gene>
<dbReference type="EMBL" id="JAXGFP010000001">
    <property type="protein sequence ID" value="MEG3182700.1"/>
    <property type="molecule type" value="Genomic_DNA"/>
</dbReference>
<dbReference type="RefSeq" id="WP_332614061.1">
    <property type="nucleotide sequence ID" value="NZ_JAXGFP010000001.1"/>
</dbReference>
<evidence type="ECO:0000313" key="2">
    <source>
        <dbReference type="Proteomes" id="UP001355056"/>
    </source>
</evidence>
<evidence type="ECO:0000313" key="1">
    <source>
        <dbReference type="EMBL" id="MEG3182700.1"/>
    </source>
</evidence>
<organism evidence="1 2">
    <name type="scientific">Novilysobacter erysipheiresistens</name>
    <dbReference type="NCBI Taxonomy" id="1749332"/>
    <lineage>
        <taxon>Bacteria</taxon>
        <taxon>Pseudomonadati</taxon>
        <taxon>Pseudomonadota</taxon>
        <taxon>Gammaproteobacteria</taxon>
        <taxon>Lysobacterales</taxon>
        <taxon>Lysobacteraceae</taxon>
        <taxon>Novilysobacter</taxon>
    </lineage>
</organism>
<keyword evidence="2" id="KW-1185">Reference proteome</keyword>
<dbReference type="Proteomes" id="UP001355056">
    <property type="component" value="Unassembled WGS sequence"/>
</dbReference>
<proteinExistence type="predicted"/>
<protein>
    <submittedName>
        <fullName evidence="1">Uncharacterized protein</fullName>
    </submittedName>
</protein>
<name>A0ABU7YUS5_9GAMM</name>
<comment type="caution">
    <text evidence="1">The sequence shown here is derived from an EMBL/GenBank/DDBJ whole genome shotgun (WGS) entry which is preliminary data.</text>
</comment>
<accession>A0ABU7YUS5</accession>
<sequence length="57" mass="5908">MVKIATGIAALLVGLAFALVIGLSAGYIIGALVLAAPIALAYDLIRRYLQHRGSKPC</sequence>